<keyword evidence="6 16" id="KW-0812">Transmembrane</keyword>
<evidence type="ECO:0000256" key="13">
    <source>
        <dbReference type="ARBA" id="ARBA00023136"/>
    </source>
</evidence>
<dbReference type="InterPro" id="IPR003265">
    <property type="entry name" value="HhH-GPD_domain"/>
</dbReference>
<evidence type="ECO:0000256" key="3">
    <source>
        <dbReference type="ARBA" id="ARBA00010185"/>
    </source>
</evidence>
<keyword evidence="16" id="KW-0548">Nucleotidyltransferase</keyword>
<evidence type="ECO:0000256" key="1">
    <source>
        <dbReference type="ARBA" id="ARBA00004141"/>
    </source>
</evidence>
<dbReference type="GO" id="GO:0051539">
    <property type="term" value="F:4 iron, 4 sulfur cluster binding"/>
    <property type="evidence" value="ECO:0007669"/>
    <property type="project" value="UniProtKB-KW"/>
</dbReference>
<dbReference type="PROSITE" id="PS01315">
    <property type="entry name" value="CDS"/>
    <property type="match status" value="1"/>
</dbReference>
<evidence type="ECO:0000256" key="14">
    <source>
        <dbReference type="ARBA" id="ARBA00023204"/>
    </source>
</evidence>
<comment type="catalytic activity">
    <reaction evidence="16">
        <text>a 1,2-diacyl-sn-glycero-3-phosphate + CTP + H(+) = a CDP-1,2-diacyl-sn-glycerol + diphosphate</text>
        <dbReference type="Rhea" id="RHEA:16229"/>
        <dbReference type="ChEBI" id="CHEBI:15378"/>
        <dbReference type="ChEBI" id="CHEBI:33019"/>
        <dbReference type="ChEBI" id="CHEBI:37563"/>
        <dbReference type="ChEBI" id="CHEBI:58332"/>
        <dbReference type="ChEBI" id="CHEBI:58608"/>
        <dbReference type="EC" id="2.7.7.41"/>
    </reaction>
</comment>
<feature type="transmembrane region" description="Helical" evidence="17">
    <location>
        <begin position="146"/>
        <end position="169"/>
    </location>
</feature>
<dbReference type="InterPro" id="IPR000374">
    <property type="entry name" value="PC_trans"/>
</dbReference>
<keyword evidence="15" id="KW-0326">Glycosidase</keyword>
<feature type="transmembrane region" description="Helical" evidence="17">
    <location>
        <begin position="247"/>
        <end position="267"/>
    </location>
</feature>
<dbReference type="PANTHER" id="PTHR10359:SF18">
    <property type="entry name" value="ENDONUCLEASE III"/>
    <property type="match status" value="1"/>
</dbReference>
<reference evidence="19" key="1">
    <citation type="journal article" date="2020" name="mSystems">
        <title>Genome- and Community-Level Interaction Insights into Carbon Utilization and Element Cycling Functions of Hydrothermarchaeota in Hydrothermal Sediment.</title>
        <authorList>
            <person name="Zhou Z."/>
            <person name="Liu Y."/>
            <person name="Xu W."/>
            <person name="Pan J."/>
            <person name="Luo Z.H."/>
            <person name="Li M."/>
        </authorList>
    </citation>
    <scope>NUCLEOTIDE SEQUENCE [LARGE SCALE GENOMIC DNA]</scope>
    <source>
        <strain evidence="19">SpSt-186</strain>
    </source>
</reference>
<keyword evidence="5 16" id="KW-0808">Transferase</keyword>
<keyword evidence="11" id="KW-0408">Iron</keyword>
<comment type="subcellular location">
    <subcellularLocation>
        <location evidence="1">Membrane</location>
        <topology evidence="1">Multi-pass membrane protein</topology>
    </subcellularLocation>
</comment>
<evidence type="ECO:0000256" key="9">
    <source>
        <dbReference type="ARBA" id="ARBA00022801"/>
    </source>
</evidence>
<dbReference type="InterPro" id="IPR011257">
    <property type="entry name" value="DNA_glycosylase"/>
</dbReference>
<evidence type="ECO:0000256" key="16">
    <source>
        <dbReference type="RuleBase" id="RU003938"/>
    </source>
</evidence>
<dbReference type="AlphaFoldDB" id="A0A7V1ZIT0"/>
<proteinExistence type="inferred from homology"/>
<feature type="transmembrane region" description="Helical" evidence="17">
    <location>
        <begin position="175"/>
        <end position="196"/>
    </location>
</feature>
<dbReference type="Pfam" id="PF01148">
    <property type="entry name" value="CTP_transf_1"/>
    <property type="match status" value="1"/>
</dbReference>
<dbReference type="GO" id="GO:0016024">
    <property type="term" value="P:CDP-diacylglycerol biosynthetic process"/>
    <property type="evidence" value="ECO:0007669"/>
    <property type="project" value="UniProtKB-UniPathway"/>
</dbReference>
<evidence type="ECO:0000256" key="17">
    <source>
        <dbReference type="SAM" id="Phobius"/>
    </source>
</evidence>
<evidence type="ECO:0000256" key="2">
    <source>
        <dbReference type="ARBA" id="ARBA00008343"/>
    </source>
</evidence>
<keyword evidence="13 17" id="KW-0472">Membrane</keyword>
<gene>
    <name evidence="19" type="ORF">ENP06_05565</name>
</gene>
<dbReference type="PANTHER" id="PTHR10359">
    <property type="entry name" value="A/G-SPECIFIC ADENINE GLYCOSYLASE/ENDONUCLEASE III"/>
    <property type="match status" value="1"/>
</dbReference>
<dbReference type="UniPathway" id="UPA00557">
    <property type="reaction ID" value="UER00614"/>
</dbReference>
<evidence type="ECO:0000256" key="8">
    <source>
        <dbReference type="ARBA" id="ARBA00022763"/>
    </source>
</evidence>
<evidence type="ECO:0000256" key="4">
    <source>
        <dbReference type="ARBA" id="ARBA00022485"/>
    </source>
</evidence>
<evidence type="ECO:0000256" key="15">
    <source>
        <dbReference type="ARBA" id="ARBA00023295"/>
    </source>
</evidence>
<dbReference type="Gene3D" id="1.10.340.30">
    <property type="entry name" value="Hypothetical protein, domain 2"/>
    <property type="match status" value="1"/>
</dbReference>
<dbReference type="GO" id="GO:0019104">
    <property type="term" value="F:DNA N-glycosylase activity"/>
    <property type="evidence" value="ECO:0007669"/>
    <property type="project" value="TreeGrafter"/>
</dbReference>
<evidence type="ECO:0000256" key="12">
    <source>
        <dbReference type="ARBA" id="ARBA00023014"/>
    </source>
</evidence>
<evidence type="ECO:0000256" key="11">
    <source>
        <dbReference type="ARBA" id="ARBA00023004"/>
    </source>
</evidence>
<evidence type="ECO:0000313" key="19">
    <source>
        <dbReference type="EMBL" id="HEQ88863.1"/>
    </source>
</evidence>
<organism evidence="19">
    <name type="scientific">Thermoanaerobaculum aquaticum</name>
    <dbReference type="NCBI Taxonomy" id="1312852"/>
    <lineage>
        <taxon>Bacteria</taxon>
        <taxon>Pseudomonadati</taxon>
        <taxon>Acidobacteriota</taxon>
        <taxon>Thermoanaerobaculia</taxon>
        <taxon>Thermoanaerobaculales</taxon>
        <taxon>Thermoanaerobaculaceae</taxon>
        <taxon>Thermoanaerobaculum</taxon>
    </lineage>
</organism>
<keyword evidence="14" id="KW-0234">DNA repair</keyword>
<dbReference type="SUPFAM" id="SSF48150">
    <property type="entry name" value="DNA-glycosylase"/>
    <property type="match status" value="1"/>
</dbReference>
<keyword evidence="4" id="KW-0004">4Fe-4S</keyword>
<keyword evidence="8" id="KW-0227">DNA damage</keyword>
<comment type="caution">
    <text evidence="19">The sequence shown here is derived from an EMBL/GenBank/DDBJ whole genome shotgun (WGS) entry which is preliminary data.</text>
</comment>
<dbReference type="GO" id="GO:0016020">
    <property type="term" value="C:membrane"/>
    <property type="evidence" value="ECO:0007669"/>
    <property type="project" value="UniProtKB-SubCell"/>
</dbReference>
<keyword evidence="10 17" id="KW-1133">Transmembrane helix</keyword>
<dbReference type="GO" id="GO:0003677">
    <property type="term" value="F:DNA binding"/>
    <property type="evidence" value="ECO:0007669"/>
    <property type="project" value="InterPro"/>
</dbReference>
<keyword evidence="12" id="KW-0411">Iron-sulfur</keyword>
<sequence length="309" mass="33244">METALSQRAKKLQALLAEAYPEARCELDHRNAYELLVATILSAQCTDARVNQVTPAFFARFPDAHALAQAGQEEVEELIKSTGFYRNKAKALLGMAKALVERHGGEVPRDMEAMVKLPGVGRKTANVVLGTAYDIWGVERERPTPLIAVALAVFGGIYLGWLGSYLIAVRKLQEGAYLTLMLYGCVAFSDSAAYFVGRAWGRHRLSPHVSPKKTWEGYVGSVIGGAIFGALVSGLPDTQVLTWGHGAVIGLLIGALGTLGDLGISAIKRQVGAKDSSHLIPGHGGILDRTDSVLVSAAIGYYYLVWFVF</sequence>
<evidence type="ECO:0000256" key="6">
    <source>
        <dbReference type="ARBA" id="ARBA00022692"/>
    </source>
</evidence>
<keyword evidence="9" id="KW-0378">Hydrolase</keyword>
<dbReference type="GO" id="GO:0006285">
    <property type="term" value="P:base-excision repair, AP site formation"/>
    <property type="evidence" value="ECO:0007669"/>
    <property type="project" value="TreeGrafter"/>
</dbReference>
<dbReference type="PROSITE" id="PS01155">
    <property type="entry name" value="ENDONUCLEASE_III_2"/>
    <property type="match status" value="1"/>
</dbReference>
<dbReference type="SMART" id="SM00478">
    <property type="entry name" value="ENDO3c"/>
    <property type="match status" value="1"/>
</dbReference>
<dbReference type="FunFam" id="1.10.340.30:FF:000001">
    <property type="entry name" value="Endonuclease III"/>
    <property type="match status" value="1"/>
</dbReference>
<dbReference type="GO" id="GO:0004605">
    <property type="term" value="F:phosphatidate cytidylyltransferase activity"/>
    <property type="evidence" value="ECO:0007669"/>
    <property type="project" value="UniProtKB-EC"/>
</dbReference>
<evidence type="ECO:0000256" key="5">
    <source>
        <dbReference type="ARBA" id="ARBA00022679"/>
    </source>
</evidence>
<dbReference type="InterPro" id="IPR004036">
    <property type="entry name" value="Endonuclease-III-like_CS2"/>
</dbReference>
<evidence type="ECO:0000259" key="18">
    <source>
        <dbReference type="SMART" id="SM00478"/>
    </source>
</evidence>
<name>A0A7V1ZIT0_9BACT</name>
<comment type="similarity">
    <text evidence="2">Belongs to the Nth/MutY family.</text>
</comment>
<evidence type="ECO:0000256" key="7">
    <source>
        <dbReference type="ARBA" id="ARBA00022723"/>
    </source>
</evidence>
<comment type="pathway">
    <text evidence="16">Phospholipid metabolism; CDP-diacylglycerol biosynthesis; CDP-diacylglycerol from sn-glycerol 3-phosphate: step 3/3.</text>
</comment>
<dbReference type="EC" id="2.7.7.41" evidence="16"/>
<keyword evidence="7" id="KW-0479">Metal-binding</keyword>
<accession>A0A7V1ZIT0</accession>
<dbReference type="CDD" id="cd00056">
    <property type="entry name" value="ENDO3c"/>
    <property type="match status" value="1"/>
</dbReference>
<protein>
    <recommendedName>
        <fullName evidence="16">Phosphatidate cytidylyltransferase</fullName>
        <ecNumber evidence="16">2.7.7.41</ecNumber>
    </recommendedName>
</protein>
<evidence type="ECO:0000256" key="10">
    <source>
        <dbReference type="ARBA" id="ARBA00022989"/>
    </source>
</evidence>
<feature type="domain" description="HhH-GPD" evidence="18">
    <location>
        <begin position="41"/>
        <end position="186"/>
    </location>
</feature>
<comment type="similarity">
    <text evidence="3 16">Belongs to the CDS family.</text>
</comment>
<dbReference type="EMBL" id="DSHW01000420">
    <property type="protein sequence ID" value="HEQ88863.1"/>
    <property type="molecule type" value="Genomic_DNA"/>
</dbReference>
<feature type="transmembrane region" description="Helical" evidence="17">
    <location>
        <begin position="217"/>
        <end position="235"/>
    </location>
</feature>
<dbReference type="GO" id="GO:0046872">
    <property type="term" value="F:metal ion binding"/>
    <property type="evidence" value="ECO:0007669"/>
    <property type="project" value="UniProtKB-KW"/>
</dbReference>